<protein>
    <recommendedName>
        <fullName evidence="3">DUF4268 domain-containing protein</fullName>
    </recommendedName>
</protein>
<gene>
    <name evidence="1" type="ORF">SAMN04489742_1679</name>
</gene>
<name>A0A1H1C0S1_9MICC</name>
<dbReference type="AlphaFoldDB" id="A0A1H1C0S1"/>
<evidence type="ECO:0000313" key="2">
    <source>
        <dbReference type="Proteomes" id="UP000181917"/>
    </source>
</evidence>
<evidence type="ECO:0000313" key="1">
    <source>
        <dbReference type="EMBL" id="SDQ57802.1"/>
    </source>
</evidence>
<reference evidence="1 2" key="1">
    <citation type="submission" date="2016-10" db="EMBL/GenBank/DDBJ databases">
        <authorList>
            <person name="de Groot N.N."/>
        </authorList>
    </citation>
    <scope>NUCLEOTIDE SEQUENCE [LARGE SCALE GENOMIC DNA]</scope>
    <source>
        <strain evidence="1 2">DSM 20117</strain>
    </source>
</reference>
<dbReference type="Proteomes" id="UP000181917">
    <property type="component" value="Unassembled WGS sequence"/>
</dbReference>
<keyword evidence="2" id="KW-1185">Reference proteome</keyword>
<evidence type="ECO:0008006" key="3">
    <source>
        <dbReference type="Google" id="ProtNLM"/>
    </source>
</evidence>
<accession>A0A1H1C0S1</accession>
<dbReference type="EMBL" id="FNKH01000002">
    <property type="protein sequence ID" value="SDQ57802.1"/>
    <property type="molecule type" value="Genomic_DNA"/>
</dbReference>
<proteinExistence type="predicted"/>
<organism evidence="1 2">
    <name type="scientific">Crystallibacter crystallopoietes</name>
    <dbReference type="NCBI Taxonomy" id="37928"/>
    <lineage>
        <taxon>Bacteria</taxon>
        <taxon>Bacillati</taxon>
        <taxon>Actinomycetota</taxon>
        <taxon>Actinomycetes</taxon>
        <taxon>Micrococcales</taxon>
        <taxon>Micrococcaceae</taxon>
        <taxon>Crystallibacter</taxon>
    </lineage>
</organism>
<sequence>MKPVMAKLEFGSLREAWKGEAADFTPLLAEQLDAIGDEIGVNLLAVGQTEVATAGGRSIDIVAQASDGPEFVIENQYGRADHDHLTRGLAYAIARGARGLIVVAEEHRDEFRAVAQYLNELAEHDAEQGIAVWLVEAKAVRISGSPWAPLFSAVISPNSFTAQVEQAKRSEKSLSLDEFLALCETLEIREAMSVLVKRWRALGHLVWRYSGYVSLAARGPAKSGERGVLALFPNGQVAVPYGAFAGQNTGIPISALTTDDFRRRAESLFGSAGTRWTGRTPPGWVGHEQVDQIIQFAVEVADAYAAALAEKKTSEAFLGTE</sequence>